<dbReference type="AlphaFoldDB" id="A0A5C1AHV5"/>
<evidence type="ECO:0000313" key="4">
    <source>
        <dbReference type="Proteomes" id="UP000324974"/>
    </source>
</evidence>
<dbReference type="OrthoDB" id="5513218at2"/>
<dbReference type="KEGG" id="lrs:PX52LOC_06073"/>
<feature type="signal peptide" evidence="1">
    <location>
        <begin position="1"/>
        <end position="20"/>
    </location>
</feature>
<dbReference type="EMBL" id="CP042425">
    <property type="protein sequence ID" value="QEL19019.1"/>
    <property type="molecule type" value="Genomic_DNA"/>
</dbReference>
<protein>
    <recommendedName>
        <fullName evidence="2">F5/8 type C domain-containing protein</fullName>
    </recommendedName>
</protein>
<evidence type="ECO:0000313" key="3">
    <source>
        <dbReference type="EMBL" id="QEL19019.1"/>
    </source>
</evidence>
<accession>A0A5C1AHV5</accession>
<organism evidence="3 4">
    <name type="scientific">Limnoglobus roseus</name>
    <dbReference type="NCBI Taxonomy" id="2598579"/>
    <lineage>
        <taxon>Bacteria</taxon>
        <taxon>Pseudomonadati</taxon>
        <taxon>Planctomycetota</taxon>
        <taxon>Planctomycetia</taxon>
        <taxon>Gemmatales</taxon>
        <taxon>Gemmataceae</taxon>
        <taxon>Limnoglobus</taxon>
    </lineage>
</organism>
<keyword evidence="1" id="KW-0732">Signal</keyword>
<dbReference type="Proteomes" id="UP000324974">
    <property type="component" value="Chromosome"/>
</dbReference>
<proteinExistence type="predicted"/>
<name>A0A5C1AHV5_9BACT</name>
<dbReference type="SUPFAM" id="SSF49785">
    <property type="entry name" value="Galactose-binding domain-like"/>
    <property type="match status" value="1"/>
</dbReference>
<keyword evidence="4" id="KW-1185">Reference proteome</keyword>
<sequence length="181" mass="20067">MPRFLIGLTTLALIFGVSLAAPVPKTAKPVVGETNENGLITTHREKLQLAASSEWANWPVAHAFDGKAETSWYSNNGDAPQNGKTPTITVTFPEDVRMKRVTVLGNRDPQYPTGYFVLEGKFELLDKDDKVLETHEMKAAGEKHDFDWVLKKLTTVRAVRFTMTKDEGQTGCVGIGEFQVE</sequence>
<reference evidence="4" key="1">
    <citation type="submission" date="2019-08" db="EMBL/GenBank/DDBJ databases">
        <title>Limnoglobus roseus gen. nov., sp. nov., a novel freshwater planctomycete with a giant genome from the family Gemmataceae.</title>
        <authorList>
            <person name="Kulichevskaya I.S."/>
            <person name="Naumoff D.G."/>
            <person name="Miroshnikov K."/>
            <person name="Ivanova A."/>
            <person name="Philippov D.A."/>
            <person name="Hakobyan A."/>
            <person name="Rijpstra I.C."/>
            <person name="Sinninghe Damste J.S."/>
            <person name="Liesack W."/>
            <person name="Dedysh S.N."/>
        </authorList>
    </citation>
    <scope>NUCLEOTIDE SEQUENCE [LARGE SCALE GENOMIC DNA]</scope>
    <source>
        <strain evidence="4">PX52</strain>
    </source>
</reference>
<feature type="domain" description="F5/8 type C" evidence="2">
    <location>
        <begin position="48"/>
        <end position="177"/>
    </location>
</feature>
<dbReference type="Pfam" id="PF00754">
    <property type="entry name" value="F5_F8_type_C"/>
    <property type="match status" value="1"/>
</dbReference>
<dbReference type="InterPro" id="IPR008979">
    <property type="entry name" value="Galactose-bd-like_sf"/>
</dbReference>
<dbReference type="Gene3D" id="2.60.120.260">
    <property type="entry name" value="Galactose-binding domain-like"/>
    <property type="match status" value="1"/>
</dbReference>
<evidence type="ECO:0000259" key="2">
    <source>
        <dbReference type="Pfam" id="PF00754"/>
    </source>
</evidence>
<evidence type="ECO:0000256" key="1">
    <source>
        <dbReference type="SAM" id="SignalP"/>
    </source>
</evidence>
<gene>
    <name evidence="3" type="ORF">PX52LOC_06073</name>
</gene>
<dbReference type="RefSeq" id="WP_149113461.1">
    <property type="nucleotide sequence ID" value="NZ_CP042425.1"/>
</dbReference>
<dbReference type="InterPro" id="IPR000421">
    <property type="entry name" value="FA58C"/>
</dbReference>
<feature type="chain" id="PRO_5022753835" description="F5/8 type C domain-containing protein" evidence="1">
    <location>
        <begin position="21"/>
        <end position="181"/>
    </location>
</feature>